<proteinExistence type="inferred from homology"/>
<evidence type="ECO:0000259" key="4">
    <source>
        <dbReference type="Pfam" id="PF01420"/>
    </source>
</evidence>
<feature type="domain" description="Type I restriction modification DNA specificity" evidence="4">
    <location>
        <begin position="4"/>
        <end position="184"/>
    </location>
</feature>
<keyword evidence="3" id="KW-0238">DNA-binding</keyword>
<dbReference type="EMBL" id="WVUD01000001">
    <property type="protein sequence ID" value="MYL81812.1"/>
    <property type="molecule type" value="Genomic_DNA"/>
</dbReference>
<evidence type="ECO:0000256" key="3">
    <source>
        <dbReference type="ARBA" id="ARBA00023125"/>
    </source>
</evidence>
<evidence type="ECO:0000313" key="5">
    <source>
        <dbReference type="EMBL" id="MYL81812.1"/>
    </source>
</evidence>
<evidence type="ECO:0000313" key="6">
    <source>
        <dbReference type="Proteomes" id="UP000482487"/>
    </source>
</evidence>
<comment type="caution">
    <text evidence="5">The sequence shown here is derived from an EMBL/GenBank/DDBJ whole genome shotgun (WGS) entry which is preliminary data.</text>
</comment>
<dbReference type="OrthoDB" id="5454333at2"/>
<dbReference type="Proteomes" id="UP000482487">
    <property type="component" value="Unassembled WGS sequence"/>
</dbReference>
<accession>A0A7C9MMI5</accession>
<sequence>MKTTLGEIAEVIRCQLPRQRAAGSDGWVLCQEVVQADFGTISGLVDDVSENVWVEIDPKKKQQKYLVRDGDILFSFRGTESTLGQVGLYIGQNKEFVVCGQSLCILRPKNVDGTWFYYYIRKREIREVLLAKAAGSRLMTINLNDLREVLLEMPTEEDFLAVHRKHSRILEIHKKMNILRKELIELMK</sequence>
<keyword evidence="6" id="KW-1185">Reference proteome</keyword>
<dbReference type="RefSeq" id="WP_160958067.1">
    <property type="nucleotide sequence ID" value="NZ_WVUD01000001.1"/>
</dbReference>
<dbReference type="InterPro" id="IPR000055">
    <property type="entry name" value="Restrct_endonuc_typeI_TRD"/>
</dbReference>
<protein>
    <recommendedName>
        <fullName evidence="4">Type I restriction modification DNA specificity domain-containing protein</fullName>
    </recommendedName>
</protein>
<dbReference type="CDD" id="cd16961">
    <property type="entry name" value="RMtype1_S_TRD-CR_like"/>
    <property type="match status" value="1"/>
</dbReference>
<evidence type="ECO:0000256" key="2">
    <source>
        <dbReference type="ARBA" id="ARBA00022747"/>
    </source>
</evidence>
<name>A0A7C9MMI5_9BACT</name>
<evidence type="ECO:0000256" key="1">
    <source>
        <dbReference type="ARBA" id="ARBA00010923"/>
    </source>
</evidence>
<dbReference type="Pfam" id="PF01420">
    <property type="entry name" value="Methylase_S"/>
    <property type="match status" value="1"/>
</dbReference>
<keyword evidence="2" id="KW-0680">Restriction system</keyword>
<organism evidence="5 6">
    <name type="scientific">Solidesulfovibrio aerotolerans</name>
    <dbReference type="NCBI Taxonomy" id="295255"/>
    <lineage>
        <taxon>Bacteria</taxon>
        <taxon>Pseudomonadati</taxon>
        <taxon>Thermodesulfobacteriota</taxon>
        <taxon>Desulfovibrionia</taxon>
        <taxon>Desulfovibrionales</taxon>
        <taxon>Desulfovibrionaceae</taxon>
        <taxon>Solidesulfovibrio</taxon>
    </lineage>
</organism>
<dbReference type="Gene3D" id="3.90.220.20">
    <property type="entry name" value="DNA methylase specificity domains"/>
    <property type="match status" value="1"/>
</dbReference>
<comment type="similarity">
    <text evidence="1">Belongs to the type-I restriction system S methylase family.</text>
</comment>
<dbReference type="InterPro" id="IPR044946">
    <property type="entry name" value="Restrct_endonuc_typeI_TRD_sf"/>
</dbReference>
<reference evidence="5 6" key="1">
    <citation type="submission" date="2020-01" db="EMBL/GenBank/DDBJ databases">
        <title>Genome sequence of Desulfovibrio aerotolerans DSM 16695(T).</title>
        <authorList>
            <person name="Karnachuk O."/>
            <person name="Avakyan M."/>
            <person name="Mardanov A."/>
            <person name="Kadnikov V."/>
            <person name="Ravin N."/>
        </authorList>
    </citation>
    <scope>NUCLEOTIDE SEQUENCE [LARGE SCALE GENOMIC DNA]</scope>
    <source>
        <strain evidence="5 6">DSM 16695</strain>
    </source>
</reference>
<dbReference type="GO" id="GO:0003677">
    <property type="term" value="F:DNA binding"/>
    <property type="evidence" value="ECO:0007669"/>
    <property type="project" value="UniProtKB-KW"/>
</dbReference>
<gene>
    <name evidence="5" type="ORF">GTA51_01490</name>
</gene>
<dbReference type="GO" id="GO:0009307">
    <property type="term" value="P:DNA restriction-modification system"/>
    <property type="evidence" value="ECO:0007669"/>
    <property type="project" value="UniProtKB-KW"/>
</dbReference>
<dbReference type="SUPFAM" id="SSF116734">
    <property type="entry name" value="DNA methylase specificity domain"/>
    <property type="match status" value="1"/>
</dbReference>
<dbReference type="AlphaFoldDB" id="A0A7C9MMI5"/>